<evidence type="ECO:0008006" key="2">
    <source>
        <dbReference type="Google" id="ProtNLM"/>
    </source>
</evidence>
<dbReference type="InterPro" id="IPR014975">
    <property type="entry name" value="DUF1836"/>
</dbReference>
<protein>
    <recommendedName>
        <fullName evidence="2">DUF1836 domain-containing protein</fullName>
    </recommendedName>
</protein>
<sequence>MEKQEVEELLAFRLPRYSQLPELGLYLDQTLSYVAGVIHPLYGQPYAITGAMVSNYIKTGALEPSIRKKYGREHLARLVVISLLKEVFTVPEICALFQVQKETYPLEISYDYFCTEFENALRETFFPTGNPLPMVATAETDQTVLVRAMVLATVNRLFVKKTTLSLNGPA</sequence>
<reference evidence="1" key="1">
    <citation type="submission" date="2019-11" db="EMBL/GenBank/DDBJ databases">
        <authorList>
            <person name="Feng L."/>
        </authorList>
    </citation>
    <scope>NUCLEOTIDE SEQUENCE</scope>
    <source>
        <strain evidence="1">AundefinedLFYP135</strain>
    </source>
</reference>
<dbReference type="PANTHER" id="PTHR40056:SF1">
    <property type="entry name" value="DUF1836 DOMAIN-CONTAINING PROTEIN"/>
    <property type="match status" value="1"/>
</dbReference>
<accession>A0A6N2UWN4</accession>
<dbReference type="PANTHER" id="PTHR40056">
    <property type="entry name" value="HYPOTHETICAL CYTOSOLIC PROTEIN"/>
    <property type="match status" value="1"/>
</dbReference>
<evidence type="ECO:0000313" key="1">
    <source>
        <dbReference type="EMBL" id="VYT22995.1"/>
    </source>
</evidence>
<organism evidence="1">
    <name type="scientific">uncultured Anaerotruncus sp</name>
    <dbReference type="NCBI Taxonomy" id="905011"/>
    <lineage>
        <taxon>Bacteria</taxon>
        <taxon>Bacillati</taxon>
        <taxon>Bacillota</taxon>
        <taxon>Clostridia</taxon>
        <taxon>Eubacteriales</taxon>
        <taxon>Oscillospiraceae</taxon>
        <taxon>Anaerotruncus</taxon>
        <taxon>environmental samples</taxon>
    </lineage>
</organism>
<name>A0A6N2UWN4_9FIRM</name>
<gene>
    <name evidence="1" type="ORF">AULFYP135_02159</name>
</gene>
<dbReference type="Pfam" id="PF08876">
    <property type="entry name" value="DUF1836"/>
    <property type="match status" value="1"/>
</dbReference>
<dbReference type="EMBL" id="CACRSL010000005">
    <property type="protein sequence ID" value="VYT22995.1"/>
    <property type="molecule type" value="Genomic_DNA"/>
</dbReference>
<dbReference type="AlphaFoldDB" id="A0A6N2UWN4"/>
<proteinExistence type="predicted"/>